<gene>
    <name evidence="10" type="ORF">FKW77_007068</name>
</gene>
<evidence type="ECO:0000256" key="3">
    <source>
        <dbReference type="ARBA" id="ARBA00022980"/>
    </source>
</evidence>
<evidence type="ECO:0000313" key="11">
    <source>
        <dbReference type="Proteomes" id="UP000316270"/>
    </source>
</evidence>
<dbReference type="GO" id="GO:0016740">
    <property type="term" value="F:transferase activity"/>
    <property type="evidence" value="ECO:0007669"/>
    <property type="project" value="InterPro"/>
</dbReference>
<dbReference type="GO" id="GO:0032543">
    <property type="term" value="P:mitochondrial translation"/>
    <property type="evidence" value="ECO:0007669"/>
    <property type="project" value="TreeGrafter"/>
</dbReference>
<dbReference type="InterPro" id="IPR022669">
    <property type="entry name" value="Ribosomal_uL2_C"/>
</dbReference>
<evidence type="ECO:0000256" key="6">
    <source>
        <dbReference type="ARBA" id="ARBA00069872"/>
    </source>
</evidence>
<evidence type="ECO:0000256" key="5">
    <source>
        <dbReference type="ARBA" id="ARBA00023274"/>
    </source>
</evidence>
<organism evidence="10 11">
    <name type="scientific">Venturia effusa</name>
    <dbReference type="NCBI Taxonomy" id="50376"/>
    <lineage>
        <taxon>Eukaryota</taxon>
        <taxon>Fungi</taxon>
        <taxon>Dikarya</taxon>
        <taxon>Ascomycota</taxon>
        <taxon>Pezizomycotina</taxon>
        <taxon>Dothideomycetes</taxon>
        <taxon>Pleosporomycetidae</taxon>
        <taxon>Venturiales</taxon>
        <taxon>Venturiaceae</taxon>
        <taxon>Venturia</taxon>
    </lineage>
</organism>
<feature type="region of interest" description="Disordered" evidence="7">
    <location>
        <begin position="341"/>
        <end position="362"/>
    </location>
</feature>
<dbReference type="PANTHER" id="PTHR13691">
    <property type="entry name" value="RIBOSOMAL PROTEIN L2"/>
    <property type="match status" value="1"/>
</dbReference>
<proteinExistence type="inferred from homology"/>
<dbReference type="InterPro" id="IPR008991">
    <property type="entry name" value="Translation_prot_SH3-like_sf"/>
</dbReference>
<dbReference type="SMART" id="SM01382">
    <property type="entry name" value="Ribosomal_L2_C"/>
    <property type="match status" value="1"/>
</dbReference>
<keyword evidence="3" id="KW-0689">Ribosomal protein</keyword>
<dbReference type="GO" id="GO:0005762">
    <property type="term" value="C:mitochondrial large ribosomal subunit"/>
    <property type="evidence" value="ECO:0007669"/>
    <property type="project" value="TreeGrafter"/>
</dbReference>
<dbReference type="InterPro" id="IPR002171">
    <property type="entry name" value="Ribosomal_uL2"/>
</dbReference>
<name>A0A517LFT2_9PEZI</name>
<evidence type="ECO:0000256" key="7">
    <source>
        <dbReference type="SAM" id="MobiDB-lite"/>
    </source>
</evidence>
<dbReference type="AlphaFoldDB" id="A0A517LFT2"/>
<dbReference type="SUPFAM" id="SSF50249">
    <property type="entry name" value="Nucleic acid-binding proteins"/>
    <property type="match status" value="1"/>
</dbReference>
<evidence type="ECO:0000256" key="4">
    <source>
        <dbReference type="ARBA" id="ARBA00023128"/>
    </source>
</evidence>
<dbReference type="InterPro" id="IPR014722">
    <property type="entry name" value="Rib_uL2_dom2"/>
</dbReference>
<dbReference type="GO" id="GO:0003723">
    <property type="term" value="F:RNA binding"/>
    <property type="evidence" value="ECO:0007669"/>
    <property type="project" value="InterPro"/>
</dbReference>
<dbReference type="GO" id="GO:0003735">
    <property type="term" value="F:structural constituent of ribosome"/>
    <property type="evidence" value="ECO:0007669"/>
    <property type="project" value="InterPro"/>
</dbReference>
<dbReference type="InterPro" id="IPR005880">
    <property type="entry name" value="Ribosomal_uL2_bac/org-type"/>
</dbReference>
<dbReference type="PANTHER" id="PTHR13691:SF5">
    <property type="entry name" value="LARGE RIBOSOMAL SUBUNIT PROTEIN UL2M"/>
    <property type="match status" value="1"/>
</dbReference>
<evidence type="ECO:0000259" key="9">
    <source>
        <dbReference type="SMART" id="SM01383"/>
    </source>
</evidence>
<dbReference type="SUPFAM" id="SSF50104">
    <property type="entry name" value="Translation proteins SH3-like domain"/>
    <property type="match status" value="1"/>
</dbReference>
<evidence type="ECO:0000313" key="10">
    <source>
        <dbReference type="EMBL" id="QDS74502.1"/>
    </source>
</evidence>
<evidence type="ECO:0000256" key="1">
    <source>
        <dbReference type="ARBA" id="ARBA00004173"/>
    </source>
</evidence>
<dbReference type="STRING" id="50376.A0A517LFT2"/>
<dbReference type="InterPro" id="IPR022666">
    <property type="entry name" value="Ribosomal_uL2_RNA-bd_dom"/>
</dbReference>
<dbReference type="InterPro" id="IPR012340">
    <property type="entry name" value="NA-bd_OB-fold"/>
</dbReference>
<keyword evidence="5" id="KW-0687">Ribonucleoprotein</keyword>
<evidence type="ECO:0000259" key="8">
    <source>
        <dbReference type="SMART" id="SM01382"/>
    </source>
</evidence>
<keyword evidence="11" id="KW-1185">Reference proteome</keyword>
<comment type="subcellular location">
    <subcellularLocation>
        <location evidence="1">Mitochondrion</location>
    </subcellularLocation>
</comment>
<dbReference type="NCBIfam" id="TIGR01171">
    <property type="entry name" value="rplB_bact"/>
    <property type="match status" value="1"/>
</dbReference>
<dbReference type="Gene3D" id="2.30.30.30">
    <property type="match status" value="1"/>
</dbReference>
<reference evidence="10 11" key="1">
    <citation type="submission" date="2019-07" db="EMBL/GenBank/DDBJ databases">
        <title>Finished genome of Venturia effusa.</title>
        <authorList>
            <person name="Young C.A."/>
            <person name="Cox M.P."/>
            <person name="Ganley A.R.D."/>
            <person name="David W.J."/>
        </authorList>
    </citation>
    <scope>NUCLEOTIDE SEQUENCE [LARGE SCALE GENOMIC DNA]</scope>
    <source>
        <strain evidence="11">albino</strain>
    </source>
</reference>
<accession>A0A517LFT2</accession>
<sequence length="655" mass="72056">MSTTQIHSFLPYERGLSPKDIRIGSLFLNIFNIEESKERERFEYRQDLKSQADYEKAIEPWSTDPQIDARGYGINFELSKETSMSVKFSEWMKAEGGADGKVTATLEGDSGRRLRIKKWIRTQASISRKSLFGHHFKAPKIWLCTGVQLVTNGDVHTGSSRNTRAAIGAGLDAGALAGGPPGVLVGQIEGGHAHGAEAGNHFGYEGERVWAAQFMEVSFEFSSAPDPKDKERPRTIAKFQLEDIADLGARGLRAGQDVRMQADGQSMRPPPPLVARITVPQEKEDVNEVKSIKIDDNPILVTLIMFQTRLLSQTSKSVSKCPIARHYRGYATVVAEPTPSTNAPGLANASTREFGGPVTRQKSSNAILRSYKPRTPGVRHLKRPINDHLHKGKPFGPLTLAKVGHGKGGRNHTGRVTVRHRGGGHRRRIRTVDFERMTPGEHIVERIEYDPNRSAHLALLTNPKTGKKSYIIAAEGMRAGDRTTSYRAGIPHELLKSMGGVLDPGMLAAKTAFRGNCMPLHLVPSGTQVYNVGSTKGKGAVFCRSAGTYAVVVGKDDQPGKKTRNVIVKLQSGEVRKVDKDACATIGVASNPQWHYRQLGKAGRSRWLNIRPTVTIPTEVVEAKGGFKTRAVRNVNKWVVQERVRNQGKRRSKTA</sequence>
<dbReference type="SMART" id="SM01383">
    <property type="entry name" value="Ribosomal_L2"/>
    <property type="match status" value="1"/>
</dbReference>
<feature type="compositionally biased region" description="Polar residues" evidence="7">
    <location>
        <begin position="341"/>
        <end position="351"/>
    </location>
</feature>
<dbReference type="Pfam" id="PF03947">
    <property type="entry name" value="Ribosomal_L2_C"/>
    <property type="match status" value="1"/>
</dbReference>
<evidence type="ECO:0000256" key="2">
    <source>
        <dbReference type="ARBA" id="ARBA00005636"/>
    </source>
</evidence>
<dbReference type="EMBL" id="CP042195">
    <property type="protein sequence ID" value="QDS74502.1"/>
    <property type="molecule type" value="Genomic_DNA"/>
</dbReference>
<dbReference type="Pfam" id="PF00181">
    <property type="entry name" value="Ribosomal_L2_N"/>
    <property type="match status" value="1"/>
</dbReference>
<dbReference type="OrthoDB" id="268576at2759"/>
<dbReference type="FunFam" id="2.40.50.140:FF:000128">
    <property type="entry name" value="50S ribosomal protein L2"/>
    <property type="match status" value="1"/>
</dbReference>
<protein>
    <recommendedName>
        <fullName evidence="6">Large ribosomal subunit protein uL2m</fullName>
    </recommendedName>
</protein>
<feature type="domain" description="Large ribosomal subunit protein uL2 RNA-binding" evidence="9">
    <location>
        <begin position="409"/>
        <end position="485"/>
    </location>
</feature>
<dbReference type="Proteomes" id="UP000316270">
    <property type="component" value="Chromosome 11"/>
</dbReference>
<feature type="domain" description="Large ribosomal subunit protein uL2 C-terminal" evidence="8">
    <location>
        <begin position="512"/>
        <end position="641"/>
    </location>
</feature>
<comment type="similarity">
    <text evidence="2">Belongs to the universal ribosomal protein uL2 family.</text>
</comment>
<dbReference type="Gene3D" id="2.40.50.140">
    <property type="entry name" value="Nucleic acid-binding proteins"/>
    <property type="match status" value="1"/>
</dbReference>
<keyword evidence="4" id="KW-0496">Mitochondrion</keyword>